<evidence type="ECO:0000313" key="2">
    <source>
        <dbReference type="EMBL" id="KAG1789646.1"/>
    </source>
</evidence>
<proteinExistence type="predicted"/>
<dbReference type="RefSeq" id="XP_041163495.1">
    <property type="nucleotide sequence ID" value="XM_041299833.1"/>
</dbReference>
<keyword evidence="5" id="KW-1185">Reference proteome</keyword>
<dbReference type="AlphaFoldDB" id="A0A9P7AHM1"/>
<dbReference type="EMBL" id="JABBWE010000012">
    <property type="protein sequence ID" value="KAG1798954.1"/>
    <property type="molecule type" value="Genomic_DNA"/>
</dbReference>
<evidence type="ECO:0000256" key="1">
    <source>
        <dbReference type="SAM" id="MobiDB-lite"/>
    </source>
</evidence>
<organism evidence="3 5">
    <name type="scientific">Suillus plorans</name>
    <dbReference type="NCBI Taxonomy" id="116603"/>
    <lineage>
        <taxon>Eukaryota</taxon>
        <taxon>Fungi</taxon>
        <taxon>Dikarya</taxon>
        <taxon>Basidiomycota</taxon>
        <taxon>Agaricomycotina</taxon>
        <taxon>Agaricomycetes</taxon>
        <taxon>Agaricomycetidae</taxon>
        <taxon>Boletales</taxon>
        <taxon>Suillineae</taxon>
        <taxon>Suillaceae</taxon>
        <taxon>Suillus</taxon>
    </lineage>
</organism>
<feature type="region of interest" description="Disordered" evidence="1">
    <location>
        <begin position="59"/>
        <end position="81"/>
    </location>
</feature>
<evidence type="ECO:0000313" key="5">
    <source>
        <dbReference type="Proteomes" id="UP000719766"/>
    </source>
</evidence>
<gene>
    <name evidence="4" type="ORF">HD556DRAFT_1305802</name>
    <name evidence="2" type="ORF">HD556DRAFT_1311234</name>
    <name evidence="3" type="ORF">HD556DRAFT_1311237</name>
</gene>
<dbReference type="EMBL" id="JABBWE010000057">
    <property type="protein sequence ID" value="KAG1789649.1"/>
    <property type="molecule type" value="Genomic_DNA"/>
</dbReference>
<reference evidence="3" key="1">
    <citation type="journal article" date="2020" name="New Phytol.">
        <title>Comparative genomics reveals dynamic genome evolution in host specialist ectomycorrhizal fungi.</title>
        <authorList>
            <person name="Lofgren L.A."/>
            <person name="Nguyen N.H."/>
            <person name="Vilgalys R."/>
            <person name="Ruytinx J."/>
            <person name="Liao H.L."/>
            <person name="Branco S."/>
            <person name="Kuo A."/>
            <person name="LaButti K."/>
            <person name="Lipzen A."/>
            <person name="Andreopoulos W."/>
            <person name="Pangilinan J."/>
            <person name="Riley R."/>
            <person name="Hundley H."/>
            <person name="Na H."/>
            <person name="Barry K."/>
            <person name="Grigoriev I.V."/>
            <person name="Stajich J.E."/>
            <person name="Kennedy P.G."/>
        </authorList>
    </citation>
    <scope>NUCLEOTIDE SEQUENCE</scope>
    <source>
        <strain evidence="3">S12</strain>
    </source>
</reference>
<sequence>MSSPTIISSSNVTMLGDVVVVEIDGLDASWATYVLSLDMESPGRKRVVFRFKDLRRNEGSKPDEDMMPVVKSEEENIKTEPEEDLTIKVEEDLPELLPAIACTVSPCRLLSLRCNNPANPNRTDKPWCYWVRQLTNSDVAAAVARREADDILQIFGMPHYF</sequence>
<accession>A0A9P7AHM1</accession>
<dbReference type="OrthoDB" id="2632720at2759"/>
<evidence type="ECO:0000313" key="4">
    <source>
        <dbReference type="EMBL" id="KAG1798954.1"/>
    </source>
</evidence>
<name>A0A9P7AHM1_9AGAM</name>
<dbReference type="GeneID" id="64593597"/>
<evidence type="ECO:0000313" key="3">
    <source>
        <dbReference type="EMBL" id="KAG1789649.1"/>
    </source>
</evidence>
<dbReference type="Proteomes" id="UP000719766">
    <property type="component" value="Unassembled WGS sequence"/>
</dbReference>
<feature type="compositionally biased region" description="Basic and acidic residues" evidence="1">
    <location>
        <begin position="71"/>
        <end position="81"/>
    </location>
</feature>
<protein>
    <submittedName>
        <fullName evidence="3">Uncharacterized protein</fullName>
    </submittedName>
</protein>
<comment type="caution">
    <text evidence="3">The sequence shown here is derived from an EMBL/GenBank/DDBJ whole genome shotgun (WGS) entry which is preliminary data.</text>
</comment>
<dbReference type="EMBL" id="JABBWE010000057">
    <property type="protein sequence ID" value="KAG1789646.1"/>
    <property type="molecule type" value="Genomic_DNA"/>
</dbReference>